<evidence type="ECO:0000313" key="1">
    <source>
        <dbReference type="EMBL" id="QIB90824.1"/>
    </source>
</evidence>
<dbReference type="EMBL" id="CP042908">
    <property type="protein sequence ID" value="QIB90824.1"/>
    <property type="molecule type" value="Genomic_DNA"/>
</dbReference>
<sequence length="671" mass="78387">MELKKDKILDSINFEVRNSFQQFLEATISILQKSVKENGDIPTREILKVTPYSKGYQETKAIKYDLYHLVAHKIWDLEEYKKCSEMFYQNELLGSQGINSFVILSSFAADYINDIDTKSISFDQKSFDSLFEEYKNALLSFTYETLYICPLLGFESEVDRLILDDGLMIRKITPDELNEIWNLLSIFGYGFNFIDKLAKTKYVIEHRVVQVKKTSPKTGSDLIPVVVFALRLLKNGNFWANKQSHKTLLPWEVKMAGISGNSYSQNSPSSQYGYFLNKNDEDDLKKYYFLSKHVQNLRSNNKHKQLFRAIEWFDRYHNESNIEHKFIFLMLLLEALCSDAVETQYRLSNRVSLIIGNDDKDRLFIIKSMTEKKEAEKGLYSIRSAIMHGGVVELDANFYNRLEQAEDYSRRLLLKFILISLNKYGTQDVRTLIDNSLVSETTRKELFEVLNFDETYEKFNEEVKEPEPLYAFLKDELYEIKTDLDRFTVYNTNKGFICKLIIINGLEGTFNESLWDEITEFYDSYFTYLILLKESSDLVRNIIRGVIHKIKTEEEASEWMRKHLEKVKNSSPSLGDAGGKGYDLNNFLRKDNLKNVPEIDDDEYLFLDSPSNKWDLKITLEDLSRSGRSIEDILKEIHGLVSTEDMISELRKSRSENLKMISCLIKKIEKI</sequence>
<proteinExistence type="predicted"/>
<accession>A0A6C0VJN6</accession>
<dbReference type="RefSeq" id="WP_011031990.1">
    <property type="nucleotide sequence ID" value="NZ_CP042908.1"/>
</dbReference>
<dbReference type="Proteomes" id="UP000467371">
    <property type="component" value="Chromosome"/>
</dbReference>
<gene>
    <name evidence="1" type="ORF">FQU78_06900</name>
</gene>
<dbReference type="AlphaFoldDB" id="A0A6C0VJN6"/>
<reference evidence="1 2" key="1">
    <citation type="journal article" date="2020" name="Environ. Microbiol. Rep.">
        <title>Redox cycling of Fe(II) and Fe(III) in magnetite accelerates aceticlastic methanogenesis by Methanosarcina mazei.</title>
        <authorList>
            <person name="Wang H."/>
            <person name="Byrne J.M."/>
            <person name="Liu P."/>
            <person name="Liu J."/>
            <person name="Dong X."/>
            <person name="Lu Y."/>
        </authorList>
    </citation>
    <scope>NUCLEOTIDE SEQUENCE [LARGE SCALE GENOMIC DNA]</scope>
    <source>
        <strain evidence="2">zm-15</strain>
    </source>
</reference>
<dbReference type="GeneID" id="1478378"/>
<protein>
    <submittedName>
        <fullName evidence="1">Uncharacterized protein</fullName>
    </submittedName>
</protein>
<organism evidence="1 2">
    <name type="scientific">Methanosarcina mazei</name>
    <name type="common">Methanosarcina frisia</name>
    <dbReference type="NCBI Taxonomy" id="2209"/>
    <lineage>
        <taxon>Archaea</taxon>
        <taxon>Methanobacteriati</taxon>
        <taxon>Methanobacteriota</taxon>
        <taxon>Stenosarchaea group</taxon>
        <taxon>Methanomicrobia</taxon>
        <taxon>Methanosarcinales</taxon>
        <taxon>Methanosarcinaceae</taxon>
        <taxon>Methanosarcina</taxon>
    </lineage>
</organism>
<evidence type="ECO:0000313" key="2">
    <source>
        <dbReference type="Proteomes" id="UP000467371"/>
    </source>
</evidence>
<name>A0A6C0VJN6_METMZ</name>